<dbReference type="PROSITE" id="PS50805">
    <property type="entry name" value="KRAB"/>
    <property type="match status" value="1"/>
</dbReference>
<dbReference type="InParanoid" id="A0A5F8AIU9"/>
<dbReference type="PANTHER" id="PTHR23232:SF157">
    <property type="entry name" value="ZINC FINGER PROTEIN 525"/>
    <property type="match status" value="1"/>
</dbReference>
<dbReference type="AlphaFoldDB" id="A0A5F8AIU9"/>
<dbReference type="InterPro" id="IPR050169">
    <property type="entry name" value="Krueppel_C2H2_ZnF"/>
</dbReference>
<dbReference type="Proteomes" id="UP000006718">
    <property type="component" value="Chromosome 16"/>
</dbReference>
<dbReference type="InterPro" id="IPR001909">
    <property type="entry name" value="KRAB"/>
</dbReference>
<dbReference type="Ensembl" id="ENSMMUT00000089908.1">
    <property type="protein sequence ID" value="ENSMMUP00000077832.1"/>
    <property type="gene ID" value="ENSMMUG00000058498.1"/>
</dbReference>
<dbReference type="VEuPathDB" id="HostDB:ENSMMUG00000058498"/>
<name>A0A5F8AIU9_MACMU</name>
<organism evidence="2 3">
    <name type="scientific">Macaca mulatta</name>
    <name type="common">Rhesus macaque</name>
    <dbReference type="NCBI Taxonomy" id="9544"/>
    <lineage>
        <taxon>Eukaryota</taxon>
        <taxon>Metazoa</taxon>
        <taxon>Chordata</taxon>
        <taxon>Craniata</taxon>
        <taxon>Vertebrata</taxon>
        <taxon>Euteleostomi</taxon>
        <taxon>Mammalia</taxon>
        <taxon>Eutheria</taxon>
        <taxon>Euarchontoglires</taxon>
        <taxon>Primates</taxon>
        <taxon>Haplorrhini</taxon>
        <taxon>Catarrhini</taxon>
        <taxon>Cercopithecidae</taxon>
        <taxon>Cercopithecinae</taxon>
        <taxon>Macaca</taxon>
    </lineage>
</organism>
<dbReference type="SMR" id="A0A5F8AIU9"/>
<dbReference type="OMA" id="IGCPFSK"/>
<dbReference type="InterPro" id="IPR036051">
    <property type="entry name" value="KRAB_dom_sf"/>
</dbReference>
<reference evidence="2" key="4">
    <citation type="submission" date="2025-09" db="UniProtKB">
        <authorList>
            <consortium name="Ensembl"/>
        </authorList>
    </citation>
    <scope>IDENTIFICATION</scope>
    <source>
        <strain evidence="2">17573</strain>
    </source>
</reference>
<dbReference type="GeneTree" id="ENSGT00940000162678"/>
<evidence type="ECO:0000313" key="3">
    <source>
        <dbReference type="Proteomes" id="UP000006718"/>
    </source>
</evidence>
<dbReference type="SUPFAM" id="SSF109640">
    <property type="entry name" value="KRAB domain (Kruppel-associated box)"/>
    <property type="match status" value="1"/>
</dbReference>
<dbReference type="Pfam" id="PF01352">
    <property type="entry name" value="KRAB"/>
    <property type="match status" value="1"/>
</dbReference>
<reference evidence="2" key="3">
    <citation type="submission" date="2025-08" db="UniProtKB">
        <authorList>
            <consortium name="Ensembl"/>
        </authorList>
    </citation>
    <scope>IDENTIFICATION</scope>
    <source>
        <strain evidence="2">17573</strain>
    </source>
</reference>
<dbReference type="SMART" id="SM00349">
    <property type="entry name" value="KRAB"/>
    <property type="match status" value="1"/>
</dbReference>
<keyword evidence="3" id="KW-1185">Reference proteome</keyword>
<dbReference type="STRING" id="9544.ENSMMUP00000077832"/>
<reference evidence="2" key="2">
    <citation type="submission" date="2019-01" db="EMBL/GenBank/DDBJ databases">
        <authorList>
            <person name="Graves T."/>
            <person name="Eichler E.E."/>
            <person name="Wilson R.K."/>
        </authorList>
    </citation>
    <scope>NUCLEOTIDE SEQUENCE [LARGE SCALE GENOMIC DNA]</scope>
    <source>
        <strain evidence="2">17573</strain>
    </source>
</reference>
<accession>A0A5F8AIU9</accession>
<reference evidence="3" key="1">
    <citation type="journal article" date="2007" name="Science">
        <title>Evolutionary and biomedical insights from the rhesus macaque genome.</title>
        <authorList>
            <person name="Gibbs R.A."/>
            <person name="Rogers J."/>
            <person name="Katze M.G."/>
            <person name="Bumgarner R."/>
            <person name="Weinstock G.M."/>
            <person name="Mardis E.R."/>
            <person name="Remington K.A."/>
            <person name="Strausberg R.L."/>
            <person name="Venter J.C."/>
            <person name="Wilson R.K."/>
            <person name="Batzer M.A."/>
            <person name="Bustamante C.D."/>
            <person name="Eichler E.E."/>
            <person name="Hahn M.W."/>
            <person name="Hardison R.C."/>
            <person name="Makova K.D."/>
            <person name="Miller W."/>
            <person name="Milosavljevic A."/>
            <person name="Palermo R.E."/>
            <person name="Siepel A."/>
            <person name="Sikela J.M."/>
            <person name="Attaway T."/>
            <person name="Bell S."/>
            <person name="Bernard K.E."/>
            <person name="Buhay C.J."/>
            <person name="Chandrabose M.N."/>
            <person name="Dao M."/>
            <person name="Davis C."/>
            <person name="Delehaunty K.D."/>
            <person name="Ding Y."/>
            <person name="Dinh H.H."/>
            <person name="Dugan-Rocha S."/>
            <person name="Fulton L.A."/>
            <person name="Gabisi R.A."/>
            <person name="Garner T.T."/>
            <person name="Godfrey J."/>
            <person name="Hawes A.C."/>
            <person name="Hernandez J."/>
            <person name="Hines S."/>
            <person name="Holder M."/>
            <person name="Hume J."/>
            <person name="Jhangiani S.N."/>
            <person name="Joshi V."/>
            <person name="Khan Z.M."/>
            <person name="Kirkness E.F."/>
            <person name="Cree A."/>
            <person name="Fowler R.G."/>
            <person name="Lee S."/>
            <person name="Lewis L.R."/>
            <person name="Li Z."/>
            <person name="Liu Y.-S."/>
            <person name="Moore S.M."/>
            <person name="Muzny D."/>
            <person name="Nazareth L.V."/>
            <person name="Ngo D.N."/>
            <person name="Okwuonu G.O."/>
            <person name="Pai G."/>
            <person name="Parker D."/>
            <person name="Paul H.A."/>
            <person name="Pfannkoch C."/>
            <person name="Pohl C.S."/>
            <person name="Rogers Y.-H.C."/>
            <person name="Ruiz S.J."/>
            <person name="Sabo A."/>
            <person name="Santibanez J."/>
            <person name="Schneider B.W."/>
            <person name="Smith S.M."/>
            <person name="Sodergren E."/>
            <person name="Svatek A.F."/>
            <person name="Utterback T.R."/>
            <person name="Vattathil S."/>
            <person name="Warren W."/>
            <person name="White C.S."/>
            <person name="Chinwalla A.T."/>
            <person name="Feng Y."/>
            <person name="Halpern A.L."/>
            <person name="Hillier L.W."/>
            <person name="Huang X."/>
            <person name="Minx P."/>
            <person name="Nelson J.O."/>
            <person name="Pepin K.H."/>
            <person name="Qin X."/>
            <person name="Sutton G.G."/>
            <person name="Venter E."/>
            <person name="Walenz B.P."/>
            <person name="Wallis J.W."/>
            <person name="Worley K.C."/>
            <person name="Yang S.-P."/>
            <person name="Jones S.M."/>
            <person name="Marra M.A."/>
            <person name="Rocchi M."/>
            <person name="Schein J.E."/>
            <person name="Baertsch R."/>
            <person name="Clarke L."/>
            <person name="Csuros M."/>
            <person name="Glasscock J."/>
            <person name="Harris R.A."/>
            <person name="Havlak P."/>
            <person name="Jackson A.R."/>
            <person name="Jiang H."/>
            <person name="Liu Y."/>
            <person name="Messina D.N."/>
            <person name="Shen Y."/>
            <person name="Song H.X.-Z."/>
            <person name="Wylie T."/>
            <person name="Zhang L."/>
            <person name="Birney E."/>
            <person name="Han K."/>
            <person name="Konkel M.K."/>
            <person name="Lee J."/>
            <person name="Smit A.F.A."/>
            <person name="Ullmer B."/>
            <person name="Wang H."/>
            <person name="Xing J."/>
            <person name="Burhans R."/>
            <person name="Cheng Z."/>
            <person name="Karro J.E."/>
            <person name="Ma J."/>
            <person name="Raney B."/>
            <person name="She X."/>
            <person name="Cox M.J."/>
            <person name="Demuth J.P."/>
            <person name="Dumas L.J."/>
            <person name="Han S.-G."/>
            <person name="Hopkins J."/>
            <person name="Karimpour-Fard A."/>
            <person name="Kim Y.H."/>
            <person name="Pollack J.R."/>
            <person name="Vinar T."/>
            <person name="Addo-Quaye C."/>
            <person name="Degenhardt J."/>
            <person name="Denby A."/>
            <person name="Hubisz M.J."/>
            <person name="Indap A."/>
            <person name="Kosiol C."/>
            <person name="Lahn B.T."/>
            <person name="Lawson H.A."/>
            <person name="Marklein A."/>
            <person name="Nielsen R."/>
            <person name="Vallender E.J."/>
            <person name="Clark A.G."/>
            <person name="Ferguson B."/>
            <person name="Hernandez R.D."/>
            <person name="Hirani K."/>
            <person name="Kehrer-Sawatzki H."/>
            <person name="Kolb J."/>
            <person name="Patil S."/>
            <person name="Pu L.-L."/>
            <person name="Ren Y."/>
            <person name="Smith D.G."/>
            <person name="Wheeler D.A."/>
            <person name="Schenck I."/>
            <person name="Ball E.V."/>
            <person name="Chen R."/>
            <person name="Cooper D.N."/>
            <person name="Giardine B."/>
            <person name="Hsu F."/>
            <person name="Kent W.J."/>
            <person name="Lesk A."/>
            <person name="Nelson D.L."/>
            <person name="O'brien W.E."/>
            <person name="Pruefer K."/>
            <person name="Stenson P.D."/>
            <person name="Wallace J.C."/>
            <person name="Ke H."/>
            <person name="Liu X.-M."/>
            <person name="Wang P."/>
            <person name="Xiang A.P."/>
            <person name="Yang F."/>
            <person name="Barber G.P."/>
            <person name="Haussler D."/>
            <person name="Karolchik D."/>
            <person name="Kern A.D."/>
            <person name="Kuhn R.M."/>
            <person name="Smith K.E."/>
            <person name="Zwieg A.S."/>
        </authorList>
    </citation>
    <scope>NUCLEOTIDE SEQUENCE [LARGE SCALE GENOMIC DNA]</scope>
    <source>
        <strain evidence="3">17573</strain>
    </source>
</reference>
<dbReference type="CDD" id="cd07765">
    <property type="entry name" value="KRAB_A-box"/>
    <property type="match status" value="1"/>
</dbReference>
<dbReference type="Gene3D" id="6.10.140.140">
    <property type="match status" value="1"/>
</dbReference>
<proteinExistence type="predicted"/>
<dbReference type="GO" id="GO:0006355">
    <property type="term" value="P:regulation of DNA-templated transcription"/>
    <property type="evidence" value="ECO:0007669"/>
    <property type="project" value="InterPro"/>
</dbReference>
<feature type="domain" description="KRAB" evidence="1">
    <location>
        <begin position="50"/>
        <end position="122"/>
    </location>
</feature>
<evidence type="ECO:0000259" key="1">
    <source>
        <dbReference type="PROSITE" id="PS50805"/>
    </source>
</evidence>
<protein>
    <recommendedName>
        <fullName evidence="1">KRAB domain-containing protein</fullName>
    </recommendedName>
</protein>
<dbReference type="Bgee" id="ENSMMUG00000058498">
    <property type="expression patterns" value="Expressed in fibroblast and 17 other cell types or tissues"/>
</dbReference>
<evidence type="ECO:0000313" key="2">
    <source>
        <dbReference type="Ensembl" id="ENSMMUP00000077832.1"/>
    </source>
</evidence>
<dbReference type="PANTHER" id="PTHR23232">
    <property type="entry name" value="KRAB DOMAIN C2H2 ZINC FINGER"/>
    <property type="match status" value="1"/>
</dbReference>
<sequence length="126" mass="14165">MKLVNRISHSSLKGKDPVAGMDCQRDGVRVFLSCMAAAVKNPMQVFQGFVSFKDVAVNFTEEEWRELDPAERVLYRDVMLETYRNLVSLIGCPFSKPAIISQLEEVVNPQTHMQEGEVPRSSCTGK</sequence>